<feature type="transmembrane region" description="Helical" evidence="1">
    <location>
        <begin position="143"/>
        <end position="165"/>
    </location>
</feature>
<name>A0A5B7DFX0_PORTR</name>
<sequence length="192" mass="20650">MSASVYCFPASKESSSRAGGGVRGMEGTLPIGVLFFTGVLSESEEENAANLTWKLASLGGVMPRILFGSELRFSNEDTLDLKFVSRVYSAVWEMEEVVVVEVEENTSLIRLELWPLRCGSSSLEPPVSSRESCASFLSPCKKFVLILGILILLCVSNGPIALAWSETKAAKVIVIVVVNCQVVLSSSLAPVD</sequence>
<evidence type="ECO:0000313" key="3">
    <source>
        <dbReference type="Proteomes" id="UP000324222"/>
    </source>
</evidence>
<reference evidence="2 3" key="1">
    <citation type="submission" date="2019-05" db="EMBL/GenBank/DDBJ databases">
        <title>Another draft genome of Portunus trituberculatus and its Hox gene families provides insights of decapod evolution.</title>
        <authorList>
            <person name="Jeong J.-H."/>
            <person name="Song I."/>
            <person name="Kim S."/>
            <person name="Choi T."/>
            <person name="Kim D."/>
            <person name="Ryu S."/>
            <person name="Kim W."/>
        </authorList>
    </citation>
    <scope>NUCLEOTIDE SEQUENCE [LARGE SCALE GENOMIC DNA]</scope>
    <source>
        <tissue evidence="2">Muscle</tissue>
    </source>
</reference>
<accession>A0A5B7DFX0</accession>
<organism evidence="2 3">
    <name type="scientific">Portunus trituberculatus</name>
    <name type="common">Swimming crab</name>
    <name type="synonym">Neptunus trituberculatus</name>
    <dbReference type="NCBI Taxonomy" id="210409"/>
    <lineage>
        <taxon>Eukaryota</taxon>
        <taxon>Metazoa</taxon>
        <taxon>Ecdysozoa</taxon>
        <taxon>Arthropoda</taxon>
        <taxon>Crustacea</taxon>
        <taxon>Multicrustacea</taxon>
        <taxon>Malacostraca</taxon>
        <taxon>Eumalacostraca</taxon>
        <taxon>Eucarida</taxon>
        <taxon>Decapoda</taxon>
        <taxon>Pleocyemata</taxon>
        <taxon>Brachyura</taxon>
        <taxon>Eubrachyura</taxon>
        <taxon>Portunoidea</taxon>
        <taxon>Portunidae</taxon>
        <taxon>Portuninae</taxon>
        <taxon>Portunus</taxon>
    </lineage>
</organism>
<keyword evidence="1" id="KW-0472">Membrane</keyword>
<keyword evidence="1" id="KW-0812">Transmembrane</keyword>
<proteinExistence type="predicted"/>
<dbReference type="AlphaFoldDB" id="A0A5B7DFX0"/>
<dbReference type="EMBL" id="VSRR010000837">
    <property type="protein sequence ID" value="MPC20123.1"/>
    <property type="molecule type" value="Genomic_DNA"/>
</dbReference>
<comment type="caution">
    <text evidence="2">The sequence shown here is derived from an EMBL/GenBank/DDBJ whole genome shotgun (WGS) entry which is preliminary data.</text>
</comment>
<evidence type="ECO:0000313" key="2">
    <source>
        <dbReference type="EMBL" id="MPC20123.1"/>
    </source>
</evidence>
<protein>
    <submittedName>
        <fullName evidence="2">Uncharacterized protein</fullName>
    </submittedName>
</protein>
<gene>
    <name evidence="2" type="ORF">E2C01_013055</name>
</gene>
<feature type="transmembrane region" description="Helical" evidence="1">
    <location>
        <begin position="172"/>
        <end position="191"/>
    </location>
</feature>
<evidence type="ECO:0000256" key="1">
    <source>
        <dbReference type="SAM" id="Phobius"/>
    </source>
</evidence>
<keyword evidence="3" id="KW-1185">Reference proteome</keyword>
<keyword evidence="1" id="KW-1133">Transmembrane helix</keyword>
<dbReference type="Proteomes" id="UP000324222">
    <property type="component" value="Unassembled WGS sequence"/>
</dbReference>